<evidence type="ECO:0000256" key="2">
    <source>
        <dbReference type="ARBA" id="ARBA00022475"/>
    </source>
</evidence>
<keyword evidence="2" id="KW-1003">Cell membrane</keyword>
<keyword evidence="4" id="KW-0808">Transferase</keyword>
<dbReference type="InterPro" id="IPR050640">
    <property type="entry name" value="Bact_2-comp_sensor_kinase"/>
</dbReference>
<dbReference type="SUPFAM" id="SSF55874">
    <property type="entry name" value="ATPase domain of HSP90 chaperone/DNA topoisomerase II/histidine kinase"/>
    <property type="match status" value="1"/>
</dbReference>
<evidence type="ECO:0000256" key="3">
    <source>
        <dbReference type="ARBA" id="ARBA00022553"/>
    </source>
</evidence>
<evidence type="ECO:0000259" key="8">
    <source>
        <dbReference type="PROSITE" id="PS50885"/>
    </source>
</evidence>
<dbReference type="Gene3D" id="6.10.340.10">
    <property type="match status" value="1"/>
</dbReference>
<dbReference type="PANTHER" id="PTHR34220">
    <property type="entry name" value="SENSOR HISTIDINE KINASE YPDA"/>
    <property type="match status" value="1"/>
</dbReference>
<organism evidence="9 10">
    <name type="scientific">Paenibacillus swuensis</name>
    <dbReference type="NCBI Taxonomy" id="1178515"/>
    <lineage>
        <taxon>Bacteria</taxon>
        <taxon>Bacillati</taxon>
        <taxon>Bacillota</taxon>
        <taxon>Bacilli</taxon>
        <taxon>Bacillales</taxon>
        <taxon>Paenibacillaceae</taxon>
        <taxon>Paenibacillus</taxon>
    </lineage>
</organism>
<dbReference type="Proteomes" id="UP000076927">
    <property type="component" value="Chromosome"/>
</dbReference>
<dbReference type="GO" id="GO:0005886">
    <property type="term" value="C:plasma membrane"/>
    <property type="evidence" value="ECO:0007669"/>
    <property type="project" value="UniProtKB-SubCell"/>
</dbReference>
<keyword evidence="6 7" id="KW-0472">Membrane</keyword>
<evidence type="ECO:0000256" key="4">
    <source>
        <dbReference type="ARBA" id="ARBA00022679"/>
    </source>
</evidence>
<evidence type="ECO:0000256" key="1">
    <source>
        <dbReference type="ARBA" id="ARBA00004651"/>
    </source>
</evidence>
<proteinExistence type="predicted"/>
<sequence length="576" mass="66324">MMMRKMLLSYFLLILMPLGMMSYLFYHTSSELVEDKVTFAAEQSFEQSYTFLSYKIYNIKQSANLLFKNPNLIRLLKSTQTDNLVKQMQDMYVLRNYLTTLQDGENITMAKLYVRSELLYSHENVNLFSLDDGMKERWYQKMEREHLNNFWAPAAYLGVEGEDDPPYLAYVKTIVDPDNYTNRLGSVHFEFSADDLTHLLAKASTTPNSVTYIVNSYGDVVAASNTGMLSKYKISDYKLRELVANSDWSREHQHAQDVLVASKKIDNTDWTMVTVLSLHEMMADSNRIRNYILLMLFFLGTGAYFIAFFFSKSITGRLTRLARRLRSVHTGNLTPMDAVQGKDEIDMLIGDYNYMLSMLNRFVQEKYEAGQALKSAELRTLQAQISPHFLYNTLELVNWLSWRNRGEQVSQVVEGLAQYYRISLSGGRDVITLEEEMQHVSLYFDIQNMRFSQNLTLIIDVSEEIRQLYTLKSILQPLVENAILHGILRRADKTGTVRIEGRLENTSVMISVIDNGIGMLIEREEGQPTPSHTGYGSRNVHDRIQLYFGLSYGLKYQSVVGEGTRVMVTLPIVEEP</sequence>
<dbReference type="PANTHER" id="PTHR34220:SF7">
    <property type="entry name" value="SENSOR HISTIDINE KINASE YPDA"/>
    <property type="match status" value="1"/>
</dbReference>
<keyword evidence="7" id="KW-0812">Transmembrane</keyword>
<dbReference type="EMBL" id="CP011388">
    <property type="protein sequence ID" value="ANE47076.1"/>
    <property type="molecule type" value="Genomic_DNA"/>
</dbReference>
<dbReference type="Gene3D" id="3.30.565.10">
    <property type="entry name" value="Histidine kinase-like ATPase, C-terminal domain"/>
    <property type="match status" value="1"/>
</dbReference>
<dbReference type="OrthoDB" id="9776552at2"/>
<dbReference type="KEGG" id="pswu:SY83_13290"/>
<dbReference type="SMART" id="SM00387">
    <property type="entry name" value="HATPase_c"/>
    <property type="match status" value="1"/>
</dbReference>
<evidence type="ECO:0000256" key="5">
    <source>
        <dbReference type="ARBA" id="ARBA00022777"/>
    </source>
</evidence>
<name>A0A172TJD2_9BACL</name>
<keyword evidence="3" id="KW-0597">Phosphoprotein</keyword>
<reference evidence="9 10" key="1">
    <citation type="submission" date="2015-01" db="EMBL/GenBank/DDBJ databases">
        <title>Paenibacillus swuensis/DY6/whole genome sequencing.</title>
        <authorList>
            <person name="Kim M.K."/>
            <person name="Srinivasan S."/>
            <person name="Lee J.-J."/>
        </authorList>
    </citation>
    <scope>NUCLEOTIDE SEQUENCE [LARGE SCALE GENOMIC DNA]</scope>
    <source>
        <strain evidence="9 10">DY6</strain>
    </source>
</reference>
<dbReference type="PATRIC" id="fig|1178515.4.peg.2663"/>
<dbReference type="InterPro" id="IPR003660">
    <property type="entry name" value="HAMP_dom"/>
</dbReference>
<dbReference type="GO" id="GO:0000155">
    <property type="term" value="F:phosphorelay sensor kinase activity"/>
    <property type="evidence" value="ECO:0007669"/>
    <property type="project" value="InterPro"/>
</dbReference>
<dbReference type="RefSeq" id="WP_068607225.1">
    <property type="nucleotide sequence ID" value="NZ_CP011388.1"/>
</dbReference>
<accession>A0A172TJD2</accession>
<dbReference type="Pfam" id="PF06580">
    <property type="entry name" value="His_kinase"/>
    <property type="match status" value="1"/>
</dbReference>
<evidence type="ECO:0000256" key="6">
    <source>
        <dbReference type="ARBA" id="ARBA00023136"/>
    </source>
</evidence>
<dbReference type="PROSITE" id="PS50885">
    <property type="entry name" value="HAMP"/>
    <property type="match status" value="1"/>
</dbReference>
<keyword evidence="10" id="KW-1185">Reference proteome</keyword>
<keyword evidence="7" id="KW-1133">Transmembrane helix</keyword>
<feature type="transmembrane region" description="Helical" evidence="7">
    <location>
        <begin position="291"/>
        <end position="310"/>
    </location>
</feature>
<dbReference type="InterPro" id="IPR010559">
    <property type="entry name" value="Sig_transdc_His_kin_internal"/>
</dbReference>
<dbReference type="Gene3D" id="3.30.450.20">
    <property type="entry name" value="PAS domain"/>
    <property type="match status" value="1"/>
</dbReference>
<gene>
    <name evidence="9" type="ORF">SY83_13290</name>
</gene>
<protein>
    <recommendedName>
        <fullName evidence="8">HAMP domain-containing protein</fullName>
    </recommendedName>
</protein>
<dbReference type="InterPro" id="IPR036890">
    <property type="entry name" value="HATPase_C_sf"/>
</dbReference>
<dbReference type="AlphaFoldDB" id="A0A172TJD2"/>
<dbReference type="STRING" id="1178515.SY83_13290"/>
<keyword evidence="5" id="KW-0418">Kinase</keyword>
<dbReference type="SMART" id="SM00304">
    <property type="entry name" value="HAMP"/>
    <property type="match status" value="1"/>
</dbReference>
<evidence type="ECO:0000313" key="10">
    <source>
        <dbReference type="Proteomes" id="UP000076927"/>
    </source>
</evidence>
<comment type="subcellular location">
    <subcellularLocation>
        <location evidence="1">Cell membrane</location>
        <topology evidence="1">Multi-pass membrane protein</topology>
    </subcellularLocation>
</comment>
<dbReference type="Pfam" id="PF02518">
    <property type="entry name" value="HATPase_c"/>
    <property type="match status" value="1"/>
</dbReference>
<dbReference type="InterPro" id="IPR003594">
    <property type="entry name" value="HATPase_dom"/>
</dbReference>
<dbReference type="Pfam" id="PF00672">
    <property type="entry name" value="HAMP"/>
    <property type="match status" value="1"/>
</dbReference>
<feature type="domain" description="HAMP" evidence="8">
    <location>
        <begin position="312"/>
        <end position="364"/>
    </location>
</feature>
<evidence type="ECO:0000313" key="9">
    <source>
        <dbReference type="EMBL" id="ANE47076.1"/>
    </source>
</evidence>
<evidence type="ECO:0000256" key="7">
    <source>
        <dbReference type="SAM" id="Phobius"/>
    </source>
</evidence>